<name>A0A9N8ZTM6_9GLOM</name>
<organism evidence="2 3">
    <name type="scientific">Ambispora gerdemannii</name>
    <dbReference type="NCBI Taxonomy" id="144530"/>
    <lineage>
        <taxon>Eukaryota</taxon>
        <taxon>Fungi</taxon>
        <taxon>Fungi incertae sedis</taxon>
        <taxon>Mucoromycota</taxon>
        <taxon>Glomeromycotina</taxon>
        <taxon>Glomeromycetes</taxon>
        <taxon>Archaeosporales</taxon>
        <taxon>Ambisporaceae</taxon>
        <taxon>Ambispora</taxon>
    </lineage>
</organism>
<sequence>MPIMVKLTTLIPGDPTWNFIITGSPDDMTDPKELNGSEFCIS</sequence>
<evidence type="ECO:0000313" key="3">
    <source>
        <dbReference type="Proteomes" id="UP000789831"/>
    </source>
</evidence>
<accession>A0A9N8ZTM6</accession>
<dbReference type="EMBL" id="CAJVPL010000529">
    <property type="protein sequence ID" value="CAG8506730.1"/>
    <property type="molecule type" value="Genomic_DNA"/>
</dbReference>
<evidence type="ECO:0000313" key="2">
    <source>
        <dbReference type="EMBL" id="CAG8506730.1"/>
    </source>
</evidence>
<protein>
    <submittedName>
        <fullName evidence="2">4058_t:CDS:1</fullName>
    </submittedName>
</protein>
<reference evidence="2" key="1">
    <citation type="submission" date="2021-06" db="EMBL/GenBank/DDBJ databases">
        <authorList>
            <person name="Kallberg Y."/>
            <person name="Tangrot J."/>
            <person name="Rosling A."/>
        </authorList>
    </citation>
    <scope>NUCLEOTIDE SEQUENCE</scope>
    <source>
        <strain evidence="2">MT106</strain>
    </source>
</reference>
<comment type="caution">
    <text evidence="2">The sequence shown here is derived from an EMBL/GenBank/DDBJ whole genome shotgun (WGS) entry which is preliminary data.</text>
</comment>
<gene>
    <name evidence="2" type="ORF">AGERDE_LOCUS4530</name>
</gene>
<dbReference type="AlphaFoldDB" id="A0A9N8ZTM6"/>
<proteinExistence type="predicted"/>
<evidence type="ECO:0000256" key="1">
    <source>
        <dbReference type="SAM" id="MobiDB-lite"/>
    </source>
</evidence>
<dbReference type="Proteomes" id="UP000789831">
    <property type="component" value="Unassembled WGS sequence"/>
</dbReference>
<keyword evidence="3" id="KW-1185">Reference proteome</keyword>
<feature type="region of interest" description="Disordered" evidence="1">
    <location>
        <begin position="22"/>
        <end position="42"/>
    </location>
</feature>
<feature type="non-terminal residue" evidence="2">
    <location>
        <position position="42"/>
    </location>
</feature>